<dbReference type="InterPro" id="IPR002655">
    <property type="entry name" value="Acyl-CoA_oxidase_C"/>
</dbReference>
<evidence type="ECO:0000256" key="4">
    <source>
        <dbReference type="ARBA" id="ARBA00022630"/>
    </source>
</evidence>
<keyword evidence="6" id="KW-0276">Fatty acid metabolism</keyword>
<dbReference type="InterPro" id="IPR046373">
    <property type="entry name" value="Acyl-CoA_Oxase/DH_mid-dom_sf"/>
</dbReference>
<dbReference type="GO" id="GO:0071949">
    <property type="term" value="F:FAD binding"/>
    <property type="evidence" value="ECO:0007669"/>
    <property type="project" value="InterPro"/>
</dbReference>
<dbReference type="AlphaFoldDB" id="A0A6A7G111"/>
<evidence type="ECO:0000259" key="15">
    <source>
        <dbReference type="Pfam" id="PF22924"/>
    </source>
</evidence>
<dbReference type="EMBL" id="IACT01005366">
    <property type="protein sequence ID" value="LAC24526.1"/>
    <property type="molecule type" value="mRNA"/>
</dbReference>
<evidence type="ECO:0000256" key="9">
    <source>
        <dbReference type="ARBA" id="ARBA00023140"/>
    </source>
</evidence>
<evidence type="ECO:0000256" key="3">
    <source>
        <dbReference type="ARBA" id="ARBA00006288"/>
    </source>
</evidence>
<dbReference type="InterPro" id="IPR009100">
    <property type="entry name" value="AcylCoA_DH/oxidase_NM_dom_sf"/>
</dbReference>
<evidence type="ECO:0000256" key="5">
    <source>
        <dbReference type="ARBA" id="ARBA00022827"/>
    </source>
</evidence>
<evidence type="ECO:0000256" key="1">
    <source>
        <dbReference type="ARBA" id="ARBA00001974"/>
    </source>
</evidence>
<dbReference type="GO" id="GO:0005504">
    <property type="term" value="F:fatty acid binding"/>
    <property type="evidence" value="ECO:0007669"/>
    <property type="project" value="TreeGrafter"/>
</dbReference>
<keyword evidence="9" id="KW-0576">Peroxisome</keyword>
<evidence type="ECO:0000256" key="7">
    <source>
        <dbReference type="ARBA" id="ARBA00023002"/>
    </source>
</evidence>
<dbReference type="FunFam" id="1.20.140.10:FF:000010">
    <property type="entry name" value="Acyl-coenzyme A oxidase"/>
    <property type="match status" value="1"/>
</dbReference>
<dbReference type="PIRSF" id="PIRSF000168">
    <property type="entry name" value="Acyl-CoA_oxidase"/>
    <property type="match status" value="1"/>
</dbReference>
<keyword evidence="8" id="KW-0443">Lipid metabolism</keyword>
<dbReference type="PANTHER" id="PTHR10909:SF382">
    <property type="entry name" value="ACYL-COENZYME A OXIDASE"/>
    <property type="match status" value="1"/>
</dbReference>
<dbReference type="InterPro" id="IPR012258">
    <property type="entry name" value="Acyl-CoA_oxidase"/>
</dbReference>
<evidence type="ECO:0000256" key="8">
    <source>
        <dbReference type="ARBA" id="ARBA00023098"/>
    </source>
</evidence>
<evidence type="ECO:0000256" key="12">
    <source>
        <dbReference type="PIRSR" id="PIRSR000168-2"/>
    </source>
</evidence>
<evidence type="ECO:0000313" key="16">
    <source>
        <dbReference type="EMBL" id="LAC24526.1"/>
    </source>
</evidence>
<dbReference type="SUPFAM" id="SSF47203">
    <property type="entry name" value="Acyl-CoA dehydrogenase C-terminal domain-like"/>
    <property type="match status" value="2"/>
</dbReference>
<dbReference type="GO" id="GO:0055088">
    <property type="term" value="P:lipid homeostasis"/>
    <property type="evidence" value="ECO:0007669"/>
    <property type="project" value="TreeGrafter"/>
</dbReference>
<evidence type="ECO:0000256" key="2">
    <source>
        <dbReference type="ARBA" id="ARBA00004275"/>
    </source>
</evidence>
<evidence type="ECO:0000256" key="6">
    <source>
        <dbReference type="ARBA" id="ARBA00022832"/>
    </source>
</evidence>
<dbReference type="GO" id="GO:0003997">
    <property type="term" value="F:acyl-CoA oxidase activity"/>
    <property type="evidence" value="ECO:0007669"/>
    <property type="project" value="InterPro"/>
</dbReference>
<reference evidence="16" key="1">
    <citation type="submission" date="2017-11" db="EMBL/GenBank/DDBJ databases">
        <title>The sensing device of the deep-sea amphipod.</title>
        <authorList>
            <person name="Kobayashi H."/>
            <person name="Nagahama T."/>
            <person name="Arai W."/>
            <person name="Sasagawa Y."/>
            <person name="Umeda M."/>
            <person name="Hayashi T."/>
            <person name="Nikaido I."/>
            <person name="Watanabe H."/>
            <person name="Oguri K."/>
            <person name="Kitazato H."/>
            <person name="Fujioka K."/>
            <person name="Kido Y."/>
            <person name="Takami H."/>
        </authorList>
    </citation>
    <scope>NUCLEOTIDE SEQUENCE</scope>
    <source>
        <tissue evidence="16">Whole body</tissue>
    </source>
</reference>
<dbReference type="FunFam" id="2.40.110.10:FF:000005">
    <property type="entry name" value="Acyl-coenzyme A oxidase"/>
    <property type="match status" value="1"/>
</dbReference>
<accession>A0A6A7G111</accession>
<dbReference type="Gene3D" id="2.40.110.10">
    <property type="entry name" value="Butyryl-CoA Dehydrogenase, subunit A, domain 2"/>
    <property type="match status" value="1"/>
</dbReference>
<feature type="active site" description="Proton acceptor" evidence="11">
    <location>
        <position position="425"/>
    </location>
</feature>
<comment type="cofactor">
    <cofactor evidence="1">
        <name>FAD</name>
        <dbReference type="ChEBI" id="CHEBI:57692"/>
    </cofactor>
</comment>
<keyword evidence="7" id="KW-0560">Oxidoreductase</keyword>
<evidence type="ECO:0000256" key="10">
    <source>
        <dbReference type="PIRNR" id="PIRNR000168"/>
    </source>
</evidence>
<organism evidence="16">
    <name type="scientific">Hirondellea gigas</name>
    <dbReference type="NCBI Taxonomy" id="1518452"/>
    <lineage>
        <taxon>Eukaryota</taxon>
        <taxon>Metazoa</taxon>
        <taxon>Ecdysozoa</taxon>
        <taxon>Arthropoda</taxon>
        <taxon>Crustacea</taxon>
        <taxon>Multicrustacea</taxon>
        <taxon>Malacostraca</taxon>
        <taxon>Eumalacostraca</taxon>
        <taxon>Peracarida</taxon>
        <taxon>Amphipoda</taxon>
        <taxon>Amphilochidea</taxon>
        <taxon>Lysianassida</taxon>
        <taxon>Lysianassidira</taxon>
        <taxon>Lysianassoidea</taxon>
        <taxon>Lysianassidae</taxon>
        <taxon>Hirondellea</taxon>
    </lineage>
</organism>
<protein>
    <recommendedName>
        <fullName evidence="10">Acyl-coenzyme A oxidase</fullName>
    </recommendedName>
</protein>
<name>A0A6A7G111_9CRUS</name>
<feature type="domain" description="Acyl-CoA oxidase/dehydrogenase middle" evidence="14">
    <location>
        <begin position="142"/>
        <end position="251"/>
    </location>
</feature>
<dbReference type="GO" id="GO:0005777">
    <property type="term" value="C:peroxisome"/>
    <property type="evidence" value="ECO:0007669"/>
    <property type="project" value="UniProtKB-SubCell"/>
</dbReference>
<dbReference type="FunFam" id="1.20.140.10:FF:000007">
    <property type="entry name" value="Acyl-coenzyme A oxidase"/>
    <property type="match status" value="1"/>
</dbReference>
<keyword evidence="5 10" id="KW-0274">FAD</keyword>
<dbReference type="Pfam" id="PF01756">
    <property type="entry name" value="ACOX"/>
    <property type="match status" value="1"/>
</dbReference>
<dbReference type="GO" id="GO:0033540">
    <property type="term" value="P:fatty acid beta-oxidation using acyl-CoA oxidase"/>
    <property type="evidence" value="ECO:0007669"/>
    <property type="project" value="TreeGrafter"/>
</dbReference>
<evidence type="ECO:0000259" key="13">
    <source>
        <dbReference type="Pfam" id="PF01756"/>
    </source>
</evidence>
<dbReference type="SUPFAM" id="SSF56645">
    <property type="entry name" value="Acyl-CoA dehydrogenase NM domain-like"/>
    <property type="match status" value="1"/>
</dbReference>
<dbReference type="PANTHER" id="PTHR10909">
    <property type="entry name" value="ELECTRON TRANSPORT OXIDOREDUCTASE"/>
    <property type="match status" value="1"/>
</dbReference>
<dbReference type="InterPro" id="IPR036250">
    <property type="entry name" value="AcylCo_DH-like_C"/>
</dbReference>
<keyword evidence="4 10" id="KW-0285">Flavoprotein</keyword>
<evidence type="ECO:0000259" key="14">
    <source>
        <dbReference type="Pfam" id="PF02770"/>
    </source>
</evidence>
<dbReference type="Gene3D" id="1.20.140.10">
    <property type="entry name" value="Butyryl-CoA Dehydrogenase, subunit A, domain 3"/>
    <property type="match status" value="2"/>
</dbReference>
<evidence type="ECO:0000256" key="11">
    <source>
        <dbReference type="PIRSR" id="PIRSR000168-1"/>
    </source>
</evidence>
<proteinExistence type="evidence at transcript level"/>
<dbReference type="Pfam" id="PF02770">
    <property type="entry name" value="Acyl-CoA_dh_M"/>
    <property type="match status" value="1"/>
</dbReference>
<feature type="domain" description="Acyl-CoA oxidase C-terminal" evidence="13">
    <location>
        <begin position="465"/>
        <end position="606"/>
    </location>
</feature>
<comment type="subcellular location">
    <subcellularLocation>
        <location evidence="2">Peroxisome</location>
    </subcellularLocation>
</comment>
<sequence length="630" mass="70838">MAFKRSKSPQELRTQWGYSNIDVSNLKDRLDHDNLDTRNALRRLLVDDIFRPRFNISLREERQLALDRLRKICDARLFSVKDFRNNPRNIFAAHEVGGLADGSVGTKMTVQFNLFGGTVLKLGTERHWHILDKIDSLEEIGCFGLTELGYGNNAVEMETTSTFDPKTDEFVINSPTTLSQKYWITNSADHARWCIVFAHLMIGDTNHGIHGFLTRIRNDDHTICRGVRIEDMGYKFGCNGVDNGKLFFDSVRVPRTALLNATSDVSRDGVFTSSVKGTRRRFLKVADQLLSGRICIAGMCLTSTKVALSVAFRYSATRLTVGSKGKSDTPILAYQLQQRALIPLLSEAFALSFGLNYVKDRYAGVIGPNDPDEIVVLCCVIKPLISWHTSQTGNICRERCGGQGYLSANRLGSIITFAHAGITAEGDNRVLMQKVAKERLTFLRSGKLKLANLQKSFKLDFDSCQSLLELMKRRESHLLMKLATTMQAKMAKGKKLFDIWMYEESDLVQATAESYGEAVIANAFLDEISSMEGIMKTVVEYMFQIYILRCIERDSLCFMTEKLISVEDAKKVPEIIRDLVVKLAPHTLSLIDAFGITGRLLSAPIALDWEEYNVTDNCGEISSQYLKSQL</sequence>
<dbReference type="InterPro" id="IPR006091">
    <property type="entry name" value="Acyl-CoA_Oxase/DH_mid-dom"/>
</dbReference>
<feature type="domain" description="Acyl-CoA oxidase C-alpha1" evidence="15">
    <location>
        <begin position="289"/>
        <end position="437"/>
    </location>
</feature>
<feature type="binding site" evidence="12">
    <location>
        <position position="146"/>
    </location>
    <ligand>
        <name>FAD</name>
        <dbReference type="ChEBI" id="CHEBI:57692"/>
    </ligand>
</feature>
<dbReference type="Pfam" id="PF22924">
    <property type="entry name" value="ACOX_C_alpha1"/>
    <property type="match status" value="1"/>
</dbReference>
<dbReference type="InterPro" id="IPR055060">
    <property type="entry name" value="ACOX_C_alpha1"/>
</dbReference>
<comment type="similarity">
    <text evidence="3 10">Belongs to the acyl-CoA oxidase family.</text>
</comment>